<dbReference type="InterPro" id="IPR016435">
    <property type="entry name" value="DPH1/DPH2"/>
</dbReference>
<evidence type="ECO:0000256" key="3">
    <source>
        <dbReference type="ARBA" id="ARBA00010173"/>
    </source>
</evidence>
<dbReference type="Gene3D" id="3.40.50.11840">
    <property type="entry name" value="Diphthamide synthesis DPH1/DPH2 domain 1"/>
    <property type="match status" value="1"/>
</dbReference>
<evidence type="ECO:0000256" key="7">
    <source>
        <dbReference type="ARBA" id="ARBA00022691"/>
    </source>
</evidence>
<accession>A0A553NZF0</accession>
<dbReference type="Proteomes" id="UP000318571">
    <property type="component" value="Chromosome 9"/>
</dbReference>
<dbReference type="InterPro" id="IPR042263">
    <property type="entry name" value="DPH1/DPH2_1"/>
</dbReference>
<evidence type="ECO:0000313" key="15">
    <source>
        <dbReference type="EMBL" id="TRY70810.1"/>
    </source>
</evidence>
<dbReference type="InterPro" id="IPR042264">
    <property type="entry name" value="DPH1/DPH2_2"/>
</dbReference>
<keyword evidence="6" id="KW-0808">Transferase</keyword>
<evidence type="ECO:0000256" key="1">
    <source>
        <dbReference type="ARBA" id="ARBA00001966"/>
    </source>
</evidence>
<comment type="cofactor">
    <cofactor evidence="1">
        <name>[4Fe-4S] cluster</name>
        <dbReference type="ChEBI" id="CHEBI:49883"/>
    </cofactor>
</comment>
<keyword evidence="7" id="KW-0949">S-adenosyl-L-methionine</keyword>
<evidence type="ECO:0000313" key="16">
    <source>
        <dbReference type="Proteomes" id="UP000318571"/>
    </source>
</evidence>
<evidence type="ECO:0000256" key="5">
    <source>
        <dbReference type="ARBA" id="ARBA00021915"/>
    </source>
</evidence>
<dbReference type="EC" id="2.5.1.108" evidence="4"/>
<dbReference type="FunFam" id="3.40.50.11860:FF:000002">
    <property type="entry name" value="2-(3-amino-3-carboxypropyl)histidine synthase subunit 1"/>
    <property type="match status" value="1"/>
</dbReference>
<dbReference type="PANTHER" id="PTHR10762">
    <property type="entry name" value="DIPHTHAMIDE BIOSYNTHESIS PROTEIN"/>
    <property type="match status" value="1"/>
</dbReference>
<dbReference type="Pfam" id="PF01866">
    <property type="entry name" value="Diphthamide_syn"/>
    <property type="match status" value="1"/>
</dbReference>
<organism evidence="15 16">
    <name type="scientific">Tigriopus californicus</name>
    <name type="common">Marine copepod</name>
    <dbReference type="NCBI Taxonomy" id="6832"/>
    <lineage>
        <taxon>Eukaryota</taxon>
        <taxon>Metazoa</taxon>
        <taxon>Ecdysozoa</taxon>
        <taxon>Arthropoda</taxon>
        <taxon>Crustacea</taxon>
        <taxon>Multicrustacea</taxon>
        <taxon>Hexanauplia</taxon>
        <taxon>Copepoda</taxon>
        <taxon>Harpacticoida</taxon>
        <taxon>Harpacticidae</taxon>
        <taxon>Tigriopus</taxon>
    </lineage>
</organism>
<dbReference type="GO" id="GO:0046872">
    <property type="term" value="F:metal ion binding"/>
    <property type="evidence" value="ECO:0007669"/>
    <property type="project" value="UniProtKB-KW"/>
</dbReference>
<evidence type="ECO:0000256" key="13">
    <source>
        <dbReference type="ARBA" id="ARBA00032789"/>
    </source>
</evidence>
<comment type="catalytic activity">
    <reaction evidence="14">
        <text>L-histidyl-[translation elongation factor 2] + S-adenosyl-L-methionine = 2-[(3S)-amino-3-carboxypropyl]-L-histidyl-[translation elongation factor 2] + S-methyl-5'-thioadenosine + H(+)</text>
        <dbReference type="Rhea" id="RHEA:36783"/>
        <dbReference type="Rhea" id="RHEA-COMP:9748"/>
        <dbReference type="Rhea" id="RHEA-COMP:9749"/>
        <dbReference type="ChEBI" id="CHEBI:15378"/>
        <dbReference type="ChEBI" id="CHEBI:17509"/>
        <dbReference type="ChEBI" id="CHEBI:29979"/>
        <dbReference type="ChEBI" id="CHEBI:59789"/>
        <dbReference type="ChEBI" id="CHEBI:73995"/>
        <dbReference type="EC" id="2.5.1.108"/>
    </reaction>
</comment>
<dbReference type="PANTHER" id="PTHR10762:SF1">
    <property type="entry name" value="2-(3-AMINO-3-CARBOXYPROPYL)HISTIDINE SYNTHASE SUBUNIT 1"/>
    <property type="match status" value="1"/>
</dbReference>
<dbReference type="SFLD" id="SFLDG01121">
    <property type="entry name" value="Diphthamide_biosynthesis"/>
    <property type="match status" value="1"/>
</dbReference>
<comment type="similarity">
    <text evidence="3">Belongs to the DPH1/DPH2 family. DPH1 subfamily.</text>
</comment>
<evidence type="ECO:0000256" key="14">
    <source>
        <dbReference type="ARBA" id="ARBA00048403"/>
    </source>
</evidence>
<dbReference type="GO" id="GO:0051536">
    <property type="term" value="F:iron-sulfur cluster binding"/>
    <property type="evidence" value="ECO:0007669"/>
    <property type="project" value="UniProtKB-KW"/>
</dbReference>
<dbReference type="GO" id="GO:0090560">
    <property type="term" value="F:2-(3-amino-3-carboxypropyl)histidine synthase activity"/>
    <property type="evidence" value="ECO:0007669"/>
    <property type="project" value="UniProtKB-EC"/>
</dbReference>
<dbReference type="STRING" id="6832.A0A553NZF0"/>
<dbReference type="FunFam" id="3.40.50.11850:FF:000001">
    <property type="entry name" value="2-(3-amino-3-carboxypropyl)histidine synthase subunit 1"/>
    <property type="match status" value="1"/>
</dbReference>
<evidence type="ECO:0000256" key="11">
    <source>
        <dbReference type="ARBA" id="ARBA00031690"/>
    </source>
</evidence>
<keyword evidence="16" id="KW-1185">Reference proteome</keyword>
<evidence type="ECO:0000256" key="6">
    <source>
        <dbReference type="ARBA" id="ARBA00022679"/>
    </source>
</evidence>
<gene>
    <name evidence="15" type="ORF">TCAL_01232</name>
</gene>
<feature type="non-terminal residue" evidence="15">
    <location>
        <position position="1"/>
    </location>
</feature>
<proteinExistence type="inferred from homology"/>
<comment type="pathway">
    <text evidence="2">Protein modification; peptidyl-diphthamide biosynthesis.</text>
</comment>
<dbReference type="FunFam" id="3.40.50.11840:FF:000001">
    <property type="entry name" value="2-(3-amino-3-carboxypropyl)histidine synthase subunit 1"/>
    <property type="match status" value="1"/>
</dbReference>
<evidence type="ECO:0000256" key="10">
    <source>
        <dbReference type="ARBA" id="ARBA00023014"/>
    </source>
</evidence>
<keyword evidence="9" id="KW-0408">Iron</keyword>
<evidence type="ECO:0000256" key="12">
    <source>
        <dbReference type="ARBA" id="ARBA00032574"/>
    </source>
</evidence>
<evidence type="ECO:0000256" key="9">
    <source>
        <dbReference type="ARBA" id="ARBA00023004"/>
    </source>
</evidence>
<name>A0A553NZF0_TIGCA</name>
<keyword evidence="8" id="KW-0479">Metal-binding</keyword>
<sequence>CSADYCSLKCYQSRDHLNCSEKFYQNEVQSELAFQAQNEIDPQDKKRLLEAFKRLNQPDLDGHDDDDDSASADEQDIADRLAGIDLDDSEAIWAHLSDQERLEFEKLVQTGDIQKLIPDFQPWWSLTVKSKLVQELDDPDELEQFQGRCPPLPEKIPPLRQLTQMAPASCVKYNLVNVIFAYVYGVRYFMDDHLANPLAFTEAVLNLSGNLAQNEAFESADKALAAASLQVTHHEHLAMSQDFTLLCKKDVFQIIQGPCPNYSWYYLLSALGDLKQALKLGAKALKTSTIKTDKLGQTLRTAQPVYVRLVKKAILKIDFYLSFVKDHNQDLHLLRTRMTSEGQEVVKAKPNRRVFAPKPLGARLNKIPDEILNDPELEADMSVLPKHYNFEIHKTIWRIKSLNAKRVALQMPEGLTLFATAIADILEKYTGAQSVIMADVTYGACCVDDYSAVALGCELMVHYGHSCLVPVDRTSGIKMLYVFVDIKIDPLHFLETINFNFGELDPKPKLGLVSTVQFVATLHSVAKELKETYGFQVTIPQAKPLSAGEVLGCTSPQIKDVDYLVYLGDGRFHLESAMIANPKLKTYMYDPYSKKFSQEFYDHKLMKQNRKSMIDKAQEANVWGIILGTLGRQGNPKILDHLEQKIKESGRKVVTLLLSEIFPQKLALMTDVDAWIQIACPRLSIDWGMSFGKPLLTPYEASVALESVKWQDNVYPMDFYSNESLGPWTPNHKTRPIISVEEKSCSKGSSSCTGDCSK</sequence>
<evidence type="ECO:0000256" key="4">
    <source>
        <dbReference type="ARBA" id="ARBA00012221"/>
    </source>
</evidence>
<protein>
    <recommendedName>
        <fullName evidence="5">2-(3-amino-3-carboxypropyl)histidine synthase subunit 1</fullName>
        <ecNumber evidence="4">2.5.1.108</ecNumber>
    </recommendedName>
    <alternativeName>
        <fullName evidence="12">Diphthamide biosynthesis protein 1</fullName>
    </alternativeName>
    <alternativeName>
        <fullName evidence="13">Diphtheria toxin resistance protein 1</fullName>
    </alternativeName>
    <alternativeName>
        <fullName evidence="11">S-adenosyl-L-methionine:L-histidine 3-amino-3-carboxypropyltransferase 1</fullName>
    </alternativeName>
</protein>
<dbReference type="GO" id="GO:0017183">
    <property type="term" value="P:protein histidyl modification to diphthamide"/>
    <property type="evidence" value="ECO:0007669"/>
    <property type="project" value="UniProtKB-UniPathway"/>
</dbReference>
<dbReference type="InterPro" id="IPR042265">
    <property type="entry name" value="DPH1/DPH2_3"/>
</dbReference>
<dbReference type="UniPathway" id="UPA00559"/>
<keyword evidence="10" id="KW-0411">Iron-sulfur</keyword>
<dbReference type="Gene3D" id="3.40.50.11850">
    <property type="entry name" value="Diphthamide synthesis DPH1/DPH2 domain 2"/>
    <property type="match status" value="1"/>
</dbReference>
<reference evidence="15 16" key="1">
    <citation type="journal article" date="2018" name="Nat. Ecol. Evol.">
        <title>Genomic signatures of mitonuclear coevolution across populations of Tigriopus californicus.</title>
        <authorList>
            <person name="Barreto F.S."/>
            <person name="Watson E.T."/>
            <person name="Lima T.G."/>
            <person name="Willett C.S."/>
            <person name="Edmands S."/>
            <person name="Li W."/>
            <person name="Burton R.S."/>
        </authorList>
    </citation>
    <scope>NUCLEOTIDE SEQUENCE [LARGE SCALE GENOMIC DNA]</scope>
    <source>
        <strain evidence="15 16">San Diego</strain>
    </source>
</reference>
<dbReference type="SFLD" id="SFLDS00032">
    <property type="entry name" value="Radical_SAM_3-amino-3-carboxyp"/>
    <property type="match status" value="1"/>
</dbReference>
<dbReference type="Gene3D" id="3.40.50.11860">
    <property type="entry name" value="Diphthamide synthesis DPH1/DPH2 domain 3"/>
    <property type="match status" value="1"/>
</dbReference>
<evidence type="ECO:0000256" key="2">
    <source>
        <dbReference type="ARBA" id="ARBA00005156"/>
    </source>
</evidence>
<dbReference type="AlphaFoldDB" id="A0A553NZF0"/>
<evidence type="ECO:0000256" key="8">
    <source>
        <dbReference type="ARBA" id="ARBA00022723"/>
    </source>
</evidence>
<dbReference type="NCBIfam" id="TIGR00322">
    <property type="entry name" value="diphth2_R"/>
    <property type="match status" value="1"/>
</dbReference>
<dbReference type="EMBL" id="VCGU01000009">
    <property type="protein sequence ID" value="TRY70810.1"/>
    <property type="molecule type" value="Genomic_DNA"/>
</dbReference>
<comment type="caution">
    <text evidence="15">The sequence shown here is derived from an EMBL/GenBank/DDBJ whole genome shotgun (WGS) entry which is preliminary data.</text>
</comment>